<dbReference type="GO" id="GO:0051740">
    <property type="term" value="F:ethylene binding"/>
    <property type="evidence" value="ECO:0007669"/>
    <property type="project" value="TreeGrafter"/>
</dbReference>
<dbReference type="EMBL" id="CAWUPB010000994">
    <property type="protein sequence ID" value="CAK7335721.1"/>
    <property type="molecule type" value="Genomic_DNA"/>
</dbReference>
<dbReference type="InterPro" id="IPR058544">
    <property type="entry name" value="ETR1_N"/>
</dbReference>
<keyword evidence="3" id="KW-0547">Nucleotide-binding</keyword>
<evidence type="ECO:0000313" key="9">
    <source>
        <dbReference type="Proteomes" id="UP001314170"/>
    </source>
</evidence>
<name>A0AAV1RIZ4_9ROSI</name>
<evidence type="ECO:0000259" key="7">
    <source>
        <dbReference type="Pfam" id="PF25487"/>
    </source>
</evidence>
<evidence type="ECO:0000256" key="1">
    <source>
        <dbReference type="ARBA" id="ARBA00022679"/>
    </source>
</evidence>
<keyword evidence="9" id="KW-1185">Reference proteome</keyword>
<keyword evidence="6" id="KW-1133">Transmembrane helix</keyword>
<dbReference type="GO" id="GO:0046872">
    <property type="term" value="F:metal ion binding"/>
    <property type="evidence" value="ECO:0007669"/>
    <property type="project" value="UniProtKB-KW"/>
</dbReference>
<feature type="transmembrane region" description="Helical" evidence="6">
    <location>
        <begin position="20"/>
        <end position="41"/>
    </location>
</feature>
<dbReference type="Proteomes" id="UP001314170">
    <property type="component" value="Unassembled WGS sequence"/>
</dbReference>
<dbReference type="PANTHER" id="PTHR24423">
    <property type="entry name" value="TWO-COMPONENT SENSOR HISTIDINE KINASE"/>
    <property type="match status" value="1"/>
</dbReference>
<dbReference type="GO" id="GO:0005524">
    <property type="term" value="F:ATP binding"/>
    <property type="evidence" value="ECO:0007669"/>
    <property type="project" value="UniProtKB-KW"/>
</dbReference>
<sequence length="152" mass="17458">MKSCDCVGQTQWLHEELVKYQFISDILISLAYFCIPIEIIYFMRKSALLPYKWVLLMFGAFIVLCGATHFVNLWTFWKHSKTVDVVLTVAKISCAVVSCATAMMLLHIIPHLQINVRELFLKNHAGELDRLSVKAGEFFLNKSEKLDKEMGI</sequence>
<keyword evidence="4" id="KW-0418">Kinase</keyword>
<evidence type="ECO:0000256" key="4">
    <source>
        <dbReference type="ARBA" id="ARBA00022777"/>
    </source>
</evidence>
<evidence type="ECO:0000256" key="5">
    <source>
        <dbReference type="ARBA" id="ARBA00022840"/>
    </source>
</evidence>
<dbReference type="Pfam" id="PF25487">
    <property type="entry name" value="ETR1_N"/>
    <property type="match status" value="1"/>
</dbReference>
<keyword evidence="2" id="KW-0479">Metal-binding</keyword>
<accession>A0AAV1RIZ4</accession>
<evidence type="ECO:0000313" key="8">
    <source>
        <dbReference type="EMBL" id="CAK7335721.1"/>
    </source>
</evidence>
<dbReference type="GO" id="GO:0005783">
    <property type="term" value="C:endoplasmic reticulum"/>
    <property type="evidence" value="ECO:0007669"/>
    <property type="project" value="TreeGrafter"/>
</dbReference>
<feature type="transmembrane region" description="Helical" evidence="6">
    <location>
        <begin position="89"/>
        <end position="109"/>
    </location>
</feature>
<dbReference type="AlphaFoldDB" id="A0AAV1RIZ4"/>
<protein>
    <recommendedName>
        <fullName evidence="7">Ethylene receptor 1-like N-terminal domain-containing protein</fullName>
    </recommendedName>
</protein>
<feature type="domain" description="Ethylene receptor 1-like N-terminal" evidence="7">
    <location>
        <begin position="17"/>
        <end position="112"/>
    </location>
</feature>
<keyword evidence="6" id="KW-0472">Membrane</keyword>
<dbReference type="PANTHER" id="PTHR24423:SF625">
    <property type="entry name" value="ETHYLENE RESPONSE SENSOR 1"/>
    <property type="match status" value="1"/>
</dbReference>
<evidence type="ECO:0000256" key="2">
    <source>
        <dbReference type="ARBA" id="ARBA00022723"/>
    </source>
</evidence>
<evidence type="ECO:0000256" key="3">
    <source>
        <dbReference type="ARBA" id="ARBA00022741"/>
    </source>
</evidence>
<keyword evidence="5" id="KW-0067">ATP-binding</keyword>
<dbReference type="GO" id="GO:0016301">
    <property type="term" value="F:kinase activity"/>
    <property type="evidence" value="ECO:0007669"/>
    <property type="project" value="UniProtKB-KW"/>
</dbReference>
<evidence type="ECO:0000256" key="6">
    <source>
        <dbReference type="SAM" id="Phobius"/>
    </source>
</evidence>
<feature type="transmembrane region" description="Helical" evidence="6">
    <location>
        <begin position="53"/>
        <end position="77"/>
    </location>
</feature>
<gene>
    <name evidence="8" type="ORF">DCAF_LOCUS10722</name>
</gene>
<reference evidence="8 9" key="1">
    <citation type="submission" date="2024-01" db="EMBL/GenBank/DDBJ databases">
        <authorList>
            <person name="Waweru B."/>
        </authorList>
    </citation>
    <scope>NUCLEOTIDE SEQUENCE [LARGE SCALE GENOMIC DNA]</scope>
</reference>
<keyword evidence="1" id="KW-0808">Transferase</keyword>
<comment type="caution">
    <text evidence="8">The sequence shown here is derived from an EMBL/GenBank/DDBJ whole genome shotgun (WGS) entry which is preliminary data.</text>
</comment>
<keyword evidence="6" id="KW-0812">Transmembrane</keyword>
<dbReference type="GO" id="GO:0038199">
    <property type="term" value="F:ethylene receptor activity"/>
    <property type="evidence" value="ECO:0007669"/>
    <property type="project" value="TreeGrafter"/>
</dbReference>
<organism evidence="8 9">
    <name type="scientific">Dovyalis caffra</name>
    <dbReference type="NCBI Taxonomy" id="77055"/>
    <lineage>
        <taxon>Eukaryota</taxon>
        <taxon>Viridiplantae</taxon>
        <taxon>Streptophyta</taxon>
        <taxon>Embryophyta</taxon>
        <taxon>Tracheophyta</taxon>
        <taxon>Spermatophyta</taxon>
        <taxon>Magnoliopsida</taxon>
        <taxon>eudicotyledons</taxon>
        <taxon>Gunneridae</taxon>
        <taxon>Pentapetalae</taxon>
        <taxon>rosids</taxon>
        <taxon>fabids</taxon>
        <taxon>Malpighiales</taxon>
        <taxon>Salicaceae</taxon>
        <taxon>Flacourtieae</taxon>
        <taxon>Dovyalis</taxon>
    </lineage>
</organism>
<proteinExistence type="predicted"/>